<proteinExistence type="predicted"/>
<sequence>MAAAELASPEHPASPEYPELTAPELAAACILCGQTTDLEEHFVACFERHCPVSTPVAPVAPVVPVVLRQPVLFQLGWLSASTTVLVRNYLDLPEHCILACASKPANMLCDDEEAWGQYATSLWAALWGSATVPDGSCGCRFSSPQHVHFIKPKMKALGLWHLRSSTALEVEVKSLLCGNKNVRLIMEPHATVADLQNRLQVETGLEKDTIDLIYSPTHKVLSHQKAPATAYLWLSFCRESCARRSPPLLEMMLKLFPRCNDG</sequence>
<accession>A0A812UV32</accession>
<reference evidence="1" key="1">
    <citation type="submission" date="2021-02" db="EMBL/GenBank/DDBJ databases">
        <authorList>
            <person name="Dougan E. K."/>
            <person name="Rhodes N."/>
            <person name="Thang M."/>
            <person name="Chan C."/>
        </authorList>
    </citation>
    <scope>NUCLEOTIDE SEQUENCE</scope>
</reference>
<evidence type="ECO:0008006" key="3">
    <source>
        <dbReference type="Google" id="ProtNLM"/>
    </source>
</evidence>
<dbReference type="Proteomes" id="UP000604046">
    <property type="component" value="Unassembled WGS sequence"/>
</dbReference>
<dbReference type="AlphaFoldDB" id="A0A812UV32"/>
<dbReference type="EMBL" id="CAJNDS010002742">
    <property type="protein sequence ID" value="CAE7580705.1"/>
    <property type="molecule type" value="Genomic_DNA"/>
</dbReference>
<comment type="caution">
    <text evidence="1">The sequence shown here is derived from an EMBL/GenBank/DDBJ whole genome shotgun (WGS) entry which is preliminary data.</text>
</comment>
<name>A0A812UV32_9DINO</name>
<organism evidence="1 2">
    <name type="scientific">Symbiodinium natans</name>
    <dbReference type="NCBI Taxonomy" id="878477"/>
    <lineage>
        <taxon>Eukaryota</taxon>
        <taxon>Sar</taxon>
        <taxon>Alveolata</taxon>
        <taxon>Dinophyceae</taxon>
        <taxon>Suessiales</taxon>
        <taxon>Symbiodiniaceae</taxon>
        <taxon>Symbiodinium</taxon>
    </lineage>
</organism>
<dbReference type="CDD" id="cd17039">
    <property type="entry name" value="Ubl_ubiquitin_like"/>
    <property type="match status" value="1"/>
</dbReference>
<keyword evidence="2" id="KW-1185">Reference proteome</keyword>
<evidence type="ECO:0000313" key="1">
    <source>
        <dbReference type="EMBL" id="CAE7580705.1"/>
    </source>
</evidence>
<evidence type="ECO:0000313" key="2">
    <source>
        <dbReference type="Proteomes" id="UP000604046"/>
    </source>
</evidence>
<protein>
    <recommendedName>
        <fullName evidence="3">Ubiquitin-like domain-containing protein</fullName>
    </recommendedName>
</protein>
<gene>
    <name evidence="1" type="ORF">SNAT2548_LOCUS33132</name>
</gene>